<gene>
    <name evidence="3" type="ORF">G3M78_07255</name>
</gene>
<reference evidence="4" key="1">
    <citation type="submission" date="2020-02" db="EMBL/GenBank/DDBJ databases">
        <title>Genomic and physiological characterization of two novel Nitrospinaceae genera.</title>
        <authorList>
            <person name="Mueller A.J."/>
            <person name="Jung M.-Y."/>
            <person name="Strachan C.R."/>
            <person name="Herbold C.W."/>
            <person name="Kirkegaard R.H."/>
            <person name="Daims H."/>
        </authorList>
    </citation>
    <scope>NUCLEOTIDE SEQUENCE [LARGE SCALE GENOMIC DNA]</scope>
</reference>
<protein>
    <submittedName>
        <fullName evidence="3">Glycosyltransferase family 9 protein</fullName>
    </submittedName>
</protein>
<dbReference type="EMBL" id="CP048620">
    <property type="protein sequence ID" value="QPJ65195.1"/>
    <property type="molecule type" value="Genomic_DNA"/>
</dbReference>
<evidence type="ECO:0000313" key="3">
    <source>
        <dbReference type="EMBL" id="QPJ65195.1"/>
    </source>
</evidence>
<dbReference type="Pfam" id="PF01075">
    <property type="entry name" value="Glyco_transf_9"/>
    <property type="match status" value="1"/>
</dbReference>
<keyword evidence="1" id="KW-0328">Glycosyltransferase</keyword>
<dbReference type="KEGG" id="nva:G3M78_07255"/>
<keyword evidence="2 3" id="KW-0808">Transferase</keyword>
<sequence>MTQLLKDRIPKNAKILLIKLRSIGDVVYNTSVYGPLKQCFPDSELTVLVEPASYDLVRSHPAVDVALCFRKGSFLEQARFYFNLFAHRYDVAIDMHEGTRGAVMCFVSQARYRVGHRFAKRSFLYNETLQFEDLAPRFPIEYQAALVNKMGVAIDAPRPEIHLDDSVESAARERLRALGIADDEDFCIVHCGTRKVYDQWQYKKFAELCQEFHSQLGVKAVLTCGPGEEAQARQVLDHAQGTPFFVAGLQELGWISRRARFAVCHNGGYMHFASALGTPVIALFGVVNPRIWKPLGERDIVLYKEIECSPCNSKTRKPECYDGDAECKRNIETEDVLNAARRILSPA</sequence>
<dbReference type="GO" id="GO:0008713">
    <property type="term" value="F:ADP-heptose-lipopolysaccharide heptosyltransferase activity"/>
    <property type="evidence" value="ECO:0007669"/>
    <property type="project" value="TreeGrafter"/>
</dbReference>
<dbReference type="GO" id="GO:0005829">
    <property type="term" value="C:cytosol"/>
    <property type="evidence" value="ECO:0007669"/>
    <property type="project" value="TreeGrafter"/>
</dbReference>
<dbReference type="InterPro" id="IPR002201">
    <property type="entry name" value="Glyco_trans_9"/>
</dbReference>
<dbReference type="Gene3D" id="3.40.50.2000">
    <property type="entry name" value="Glycogen Phosphorylase B"/>
    <property type="match status" value="2"/>
</dbReference>
<dbReference type="InterPro" id="IPR051199">
    <property type="entry name" value="LPS_LOS_Heptosyltrfase"/>
</dbReference>
<evidence type="ECO:0000256" key="1">
    <source>
        <dbReference type="ARBA" id="ARBA00022676"/>
    </source>
</evidence>
<dbReference type="SUPFAM" id="SSF53756">
    <property type="entry name" value="UDP-Glycosyltransferase/glycogen phosphorylase"/>
    <property type="match status" value="1"/>
</dbReference>
<accession>A0A7T0G398</accession>
<evidence type="ECO:0000256" key="2">
    <source>
        <dbReference type="ARBA" id="ARBA00022679"/>
    </source>
</evidence>
<evidence type="ECO:0000313" key="4">
    <source>
        <dbReference type="Proteomes" id="UP000594464"/>
    </source>
</evidence>
<dbReference type="Proteomes" id="UP000594464">
    <property type="component" value="Chromosome"/>
</dbReference>
<dbReference type="CDD" id="cd03789">
    <property type="entry name" value="GT9_LPS_heptosyltransferase"/>
    <property type="match status" value="1"/>
</dbReference>
<dbReference type="PANTHER" id="PTHR30160:SF1">
    <property type="entry name" value="LIPOPOLYSACCHARIDE 1,2-N-ACETYLGLUCOSAMINETRANSFERASE-RELATED"/>
    <property type="match status" value="1"/>
</dbReference>
<dbReference type="GO" id="GO:0009244">
    <property type="term" value="P:lipopolysaccharide core region biosynthetic process"/>
    <property type="evidence" value="ECO:0007669"/>
    <property type="project" value="TreeGrafter"/>
</dbReference>
<dbReference type="AlphaFoldDB" id="A0A7T0G398"/>
<organism evidence="3 4">
    <name type="scientific">Candidatus Nitrohelix vancouverensis</name>
    <dbReference type="NCBI Taxonomy" id="2705534"/>
    <lineage>
        <taxon>Bacteria</taxon>
        <taxon>Pseudomonadati</taxon>
        <taxon>Nitrospinota/Tectimicrobiota group</taxon>
        <taxon>Nitrospinota</taxon>
        <taxon>Nitrospinia</taxon>
        <taxon>Nitrospinales</taxon>
        <taxon>Nitrospinaceae</taxon>
        <taxon>Candidatus Nitrohelix</taxon>
    </lineage>
</organism>
<dbReference type="PANTHER" id="PTHR30160">
    <property type="entry name" value="TETRAACYLDISACCHARIDE 4'-KINASE-RELATED"/>
    <property type="match status" value="1"/>
</dbReference>
<name>A0A7T0G398_9BACT</name>
<proteinExistence type="predicted"/>